<keyword evidence="1" id="KW-0732">Signal</keyword>
<keyword evidence="3" id="KW-1185">Reference proteome</keyword>
<dbReference type="AlphaFoldDB" id="A0A4Y2U808"/>
<accession>A0A4Y2U808</accession>
<feature type="signal peptide" evidence="1">
    <location>
        <begin position="1"/>
        <end position="19"/>
    </location>
</feature>
<name>A0A4Y2U808_ARAVE</name>
<dbReference type="EMBL" id="BGPR01034688">
    <property type="protein sequence ID" value="GBO09155.1"/>
    <property type="molecule type" value="Genomic_DNA"/>
</dbReference>
<evidence type="ECO:0000313" key="3">
    <source>
        <dbReference type="Proteomes" id="UP000499080"/>
    </source>
</evidence>
<protein>
    <submittedName>
        <fullName evidence="2">Limulus clotting factor C</fullName>
    </submittedName>
</protein>
<feature type="chain" id="PRO_5021433857" evidence="1">
    <location>
        <begin position="20"/>
        <end position="124"/>
    </location>
</feature>
<reference evidence="2 3" key="1">
    <citation type="journal article" date="2019" name="Sci. Rep.">
        <title>Orb-weaving spider Araneus ventricosus genome elucidates the spidroin gene catalogue.</title>
        <authorList>
            <person name="Kono N."/>
            <person name="Nakamura H."/>
            <person name="Ohtoshi R."/>
            <person name="Moran D.A.P."/>
            <person name="Shinohara A."/>
            <person name="Yoshida Y."/>
            <person name="Fujiwara M."/>
            <person name="Mori M."/>
            <person name="Tomita M."/>
            <person name="Arakawa K."/>
        </authorList>
    </citation>
    <scope>NUCLEOTIDE SEQUENCE [LARGE SCALE GENOMIC DNA]</scope>
</reference>
<sequence length="124" mass="14283">MKFFLAVTLFGCFVDICYTRGVNLGLCDDTYFNCICGQTDFRVRLKVKQCSYSHRWKVRCKPCDDLKEEDVCPRYGRCLTCHANGGDNCATCPDGKYGTWCENGKGCFEFHVILKEWLQKFIVS</sequence>
<dbReference type="OrthoDB" id="6459556at2759"/>
<gene>
    <name evidence="2" type="primary">LFC_17</name>
    <name evidence="2" type="ORF">AVEN_172403_2</name>
</gene>
<evidence type="ECO:0000256" key="1">
    <source>
        <dbReference type="SAM" id="SignalP"/>
    </source>
</evidence>
<evidence type="ECO:0000313" key="2">
    <source>
        <dbReference type="EMBL" id="GBO09155.1"/>
    </source>
</evidence>
<proteinExistence type="predicted"/>
<dbReference type="Proteomes" id="UP000499080">
    <property type="component" value="Unassembled WGS sequence"/>
</dbReference>
<organism evidence="2 3">
    <name type="scientific">Araneus ventricosus</name>
    <name type="common">Orbweaver spider</name>
    <name type="synonym">Epeira ventricosa</name>
    <dbReference type="NCBI Taxonomy" id="182803"/>
    <lineage>
        <taxon>Eukaryota</taxon>
        <taxon>Metazoa</taxon>
        <taxon>Ecdysozoa</taxon>
        <taxon>Arthropoda</taxon>
        <taxon>Chelicerata</taxon>
        <taxon>Arachnida</taxon>
        <taxon>Araneae</taxon>
        <taxon>Araneomorphae</taxon>
        <taxon>Entelegynae</taxon>
        <taxon>Araneoidea</taxon>
        <taxon>Araneidae</taxon>
        <taxon>Araneus</taxon>
    </lineage>
</organism>
<comment type="caution">
    <text evidence="2">The sequence shown here is derived from an EMBL/GenBank/DDBJ whole genome shotgun (WGS) entry which is preliminary data.</text>
</comment>